<keyword evidence="3 6" id="KW-0812">Transmembrane</keyword>
<feature type="chain" id="PRO_5039644326" evidence="7">
    <location>
        <begin position="23"/>
        <end position="251"/>
    </location>
</feature>
<feature type="transmembrane region" description="Helical" evidence="6">
    <location>
        <begin position="153"/>
        <end position="176"/>
    </location>
</feature>
<proteinExistence type="predicted"/>
<dbReference type="GO" id="GO:0005886">
    <property type="term" value="C:plasma membrane"/>
    <property type="evidence" value="ECO:0007669"/>
    <property type="project" value="UniProtKB-SubCell"/>
</dbReference>
<feature type="signal peptide" evidence="7">
    <location>
        <begin position="1"/>
        <end position="22"/>
    </location>
</feature>
<gene>
    <name evidence="8" type="ORF">H9753_11150</name>
</gene>
<dbReference type="GO" id="GO:0015081">
    <property type="term" value="F:sodium ion transmembrane transporter activity"/>
    <property type="evidence" value="ECO:0007669"/>
    <property type="project" value="InterPro"/>
</dbReference>
<evidence type="ECO:0000256" key="6">
    <source>
        <dbReference type="SAM" id="Phobius"/>
    </source>
</evidence>
<organism evidence="8 9">
    <name type="scientific">Candidatus Blautia merdavium</name>
    <dbReference type="NCBI Taxonomy" id="2838494"/>
    <lineage>
        <taxon>Bacteria</taxon>
        <taxon>Bacillati</taxon>
        <taxon>Bacillota</taxon>
        <taxon>Clostridia</taxon>
        <taxon>Lachnospirales</taxon>
        <taxon>Lachnospiraceae</taxon>
        <taxon>Blautia</taxon>
    </lineage>
</organism>
<dbReference type="InterPro" id="IPR005899">
    <property type="entry name" value="Na_pump_deCOase"/>
</dbReference>
<evidence type="ECO:0000256" key="5">
    <source>
        <dbReference type="ARBA" id="ARBA00023136"/>
    </source>
</evidence>
<reference evidence="8" key="2">
    <citation type="submission" date="2021-04" db="EMBL/GenBank/DDBJ databases">
        <authorList>
            <person name="Gilroy R."/>
        </authorList>
    </citation>
    <scope>NUCLEOTIDE SEQUENCE</scope>
    <source>
        <strain evidence="8">ChiBcec2-3848</strain>
    </source>
</reference>
<evidence type="ECO:0000256" key="3">
    <source>
        <dbReference type="ARBA" id="ARBA00022692"/>
    </source>
</evidence>
<keyword evidence="2" id="KW-1003">Cell membrane</keyword>
<accession>A0A9D2PPB9</accession>
<dbReference type="NCBIfam" id="TIGR01195">
    <property type="entry name" value="oadG_fam"/>
    <property type="match status" value="1"/>
</dbReference>
<keyword evidence="4 6" id="KW-1133">Transmembrane helix</keyword>
<keyword evidence="7" id="KW-0732">Signal</keyword>
<dbReference type="EMBL" id="DWVZ01000150">
    <property type="protein sequence ID" value="HJC64156.1"/>
    <property type="molecule type" value="Genomic_DNA"/>
</dbReference>
<evidence type="ECO:0000256" key="1">
    <source>
        <dbReference type="ARBA" id="ARBA00004236"/>
    </source>
</evidence>
<evidence type="ECO:0000313" key="8">
    <source>
        <dbReference type="EMBL" id="HJC64156.1"/>
    </source>
</evidence>
<evidence type="ECO:0000256" key="4">
    <source>
        <dbReference type="ARBA" id="ARBA00022989"/>
    </source>
</evidence>
<evidence type="ECO:0000256" key="2">
    <source>
        <dbReference type="ARBA" id="ARBA00022475"/>
    </source>
</evidence>
<reference evidence="8" key="1">
    <citation type="journal article" date="2021" name="PeerJ">
        <title>Extensive microbial diversity within the chicken gut microbiome revealed by metagenomics and culture.</title>
        <authorList>
            <person name="Gilroy R."/>
            <person name="Ravi A."/>
            <person name="Getino M."/>
            <person name="Pursley I."/>
            <person name="Horton D.L."/>
            <person name="Alikhan N.F."/>
            <person name="Baker D."/>
            <person name="Gharbi K."/>
            <person name="Hall N."/>
            <person name="Watson M."/>
            <person name="Adriaenssens E.M."/>
            <person name="Foster-Nyarko E."/>
            <person name="Jarju S."/>
            <person name="Secka A."/>
            <person name="Antonio M."/>
            <person name="Oren A."/>
            <person name="Chaudhuri R.R."/>
            <person name="La Ragione R."/>
            <person name="Hildebrand F."/>
            <person name="Pallen M.J."/>
        </authorList>
    </citation>
    <scope>NUCLEOTIDE SEQUENCE</scope>
    <source>
        <strain evidence="8">ChiBcec2-3848</strain>
    </source>
</reference>
<dbReference type="Proteomes" id="UP000823886">
    <property type="component" value="Unassembled WGS sequence"/>
</dbReference>
<name>A0A9D2PPB9_9FIRM</name>
<evidence type="ECO:0000313" key="9">
    <source>
        <dbReference type="Proteomes" id="UP000823886"/>
    </source>
</evidence>
<dbReference type="AlphaFoldDB" id="A0A9D2PPB9"/>
<dbReference type="PROSITE" id="PS51257">
    <property type="entry name" value="PROKAR_LIPOPROTEIN"/>
    <property type="match status" value="1"/>
</dbReference>
<evidence type="ECO:0000256" key="7">
    <source>
        <dbReference type="SAM" id="SignalP"/>
    </source>
</evidence>
<dbReference type="Pfam" id="PF04277">
    <property type="entry name" value="OAD_gamma"/>
    <property type="match status" value="1"/>
</dbReference>
<comment type="caution">
    <text evidence="8">The sequence shown here is derived from an EMBL/GenBank/DDBJ whole genome shotgun (WGS) entry which is preliminary data.</text>
</comment>
<sequence>MKQTWKKLIGLVSAGVLTLSLAGCSIVKTQEIKETVAQTLDQYSVSTMESLVGYSAEEMQATIDTNPALDDFVVSAFEAWMDSSEELGAYQGYEDVSVKLDSNQYVVKIDAQFANRDAEVELVYDSKLNPESIGFSPYYSMGEKMTDALMNTIVGLGTVFLVLIFLSFIIYLLRFVPGFVDSFGKKKVAEAAPAPAPVPAAPAAVPEPEEELADDQELVAVIAAAVAAYEGTSADGFVVRSIRKSKKRNWR</sequence>
<comment type="subcellular location">
    <subcellularLocation>
        <location evidence="1">Cell membrane</location>
    </subcellularLocation>
</comment>
<protein>
    <submittedName>
        <fullName evidence="8">OadG family protein</fullName>
    </submittedName>
</protein>
<dbReference type="GO" id="GO:0036376">
    <property type="term" value="P:sodium ion export across plasma membrane"/>
    <property type="evidence" value="ECO:0007669"/>
    <property type="project" value="InterPro"/>
</dbReference>
<keyword evidence="5 6" id="KW-0472">Membrane</keyword>